<keyword evidence="3" id="KW-0812">Transmembrane</keyword>
<dbReference type="AlphaFoldDB" id="A0A544TMB6"/>
<dbReference type="InterPro" id="IPR012902">
    <property type="entry name" value="N_methyl_site"/>
</dbReference>
<dbReference type="PIRSF" id="PIRSF021292">
    <property type="entry name" value="Competence_ComGD"/>
    <property type="match status" value="1"/>
</dbReference>
<comment type="caution">
    <text evidence="4">The sequence shown here is derived from an EMBL/GenBank/DDBJ whole genome shotgun (WGS) entry which is preliminary data.</text>
</comment>
<dbReference type="NCBIfam" id="NF040982">
    <property type="entry name" value="ComGD"/>
    <property type="match status" value="1"/>
</dbReference>
<dbReference type="Pfam" id="PF07963">
    <property type="entry name" value="N_methyl"/>
    <property type="match status" value="1"/>
</dbReference>
<keyword evidence="3" id="KW-0472">Membrane</keyword>
<dbReference type="InterPro" id="IPR016785">
    <property type="entry name" value="ComGD"/>
</dbReference>
<reference evidence="4 5" key="1">
    <citation type="submission" date="2019-05" db="EMBL/GenBank/DDBJ databases">
        <title>Psychrobacillus vulpis sp. nov., a new species isolated from feces of a red fox that inhabits in The Tablas de Daimiel Natural Park, Albacete, Spain.</title>
        <authorList>
            <person name="Rodriguez M."/>
            <person name="Reina J.C."/>
            <person name="Bejar V."/>
            <person name="Llamas I."/>
        </authorList>
    </citation>
    <scope>NUCLEOTIDE SEQUENCE [LARGE SCALE GENOMIC DNA]</scope>
    <source>
        <strain evidence="4 5">NHI-2</strain>
    </source>
</reference>
<gene>
    <name evidence="4" type="ORF">FG383_01780</name>
</gene>
<evidence type="ECO:0000256" key="3">
    <source>
        <dbReference type="SAM" id="Phobius"/>
    </source>
</evidence>
<sequence>MGDVKRNEQGFTIIETILVLSIVMVITSSIVYVTTSKVEQAEEQRFFRQFHLDMQRMQSIAIGETKYTHIYFDGSGKKYLGGWADVHLFEYELPKHMRLSINSNLKRVSFHPNGTVSQFGTFTFNTREGYKTVTVYIGSGRLSYEK</sequence>
<keyword evidence="2" id="KW-0178">Competence</keyword>
<proteinExistence type="predicted"/>
<evidence type="ECO:0000313" key="5">
    <source>
        <dbReference type="Proteomes" id="UP000318937"/>
    </source>
</evidence>
<evidence type="ECO:0000256" key="2">
    <source>
        <dbReference type="ARBA" id="ARBA00023287"/>
    </source>
</evidence>
<protein>
    <submittedName>
        <fullName evidence="4">Type II secretion system protein</fullName>
    </submittedName>
</protein>
<feature type="transmembrane region" description="Helical" evidence="3">
    <location>
        <begin position="12"/>
        <end position="33"/>
    </location>
</feature>
<evidence type="ECO:0000256" key="1">
    <source>
        <dbReference type="ARBA" id="ARBA00004241"/>
    </source>
</evidence>
<keyword evidence="5" id="KW-1185">Reference proteome</keyword>
<dbReference type="GO" id="GO:0009986">
    <property type="term" value="C:cell surface"/>
    <property type="evidence" value="ECO:0007669"/>
    <property type="project" value="UniProtKB-SubCell"/>
</dbReference>
<dbReference type="EMBL" id="VDGG01000002">
    <property type="protein sequence ID" value="TQR18603.1"/>
    <property type="molecule type" value="Genomic_DNA"/>
</dbReference>
<dbReference type="GO" id="GO:0030420">
    <property type="term" value="P:establishment of competence for transformation"/>
    <property type="evidence" value="ECO:0007669"/>
    <property type="project" value="UniProtKB-KW"/>
</dbReference>
<name>A0A544TMB6_9BACI</name>
<keyword evidence="3" id="KW-1133">Transmembrane helix</keyword>
<dbReference type="RefSeq" id="WP_142605125.1">
    <property type="nucleotide sequence ID" value="NZ_VDGG01000002.1"/>
</dbReference>
<organism evidence="4 5">
    <name type="scientific">Psychrobacillus soli</name>
    <dbReference type="NCBI Taxonomy" id="1543965"/>
    <lineage>
        <taxon>Bacteria</taxon>
        <taxon>Bacillati</taxon>
        <taxon>Bacillota</taxon>
        <taxon>Bacilli</taxon>
        <taxon>Bacillales</taxon>
        <taxon>Bacillaceae</taxon>
        <taxon>Psychrobacillus</taxon>
    </lineage>
</organism>
<dbReference type="Proteomes" id="UP000318937">
    <property type="component" value="Unassembled WGS sequence"/>
</dbReference>
<comment type="subcellular location">
    <subcellularLocation>
        <location evidence="1">Cell surface</location>
    </subcellularLocation>
</comment>
<dbReference type="OrthoDB" id="2734640at2"/>
<dbReference type="InterPro" id="IPR045584">
    <property type="entry name" value="Pilin-like"/>
</dbReference>
<evidence type="ECO:0000313" key="4">
    <source>
        <dbReference type="EMBL" id="TQR18603.1"/>
    </source>
</evidence>
<dbReference type="SUPFAM" id="SSF54523">
    <property type="entry name" value="Pili subunits"/>
    <property type="match status" value="1"/>
</dbReference>
<accession>A0A544TMB6</accession>